<accession>A0A8K0RA02</accession>
<protein>
    <recommendedName>
        <fullName evidence="7">Rhodopsin domain-containing protein</fullName>
    </recommendedName>
</protein>
<evidence type="ECO:0000256" key="3">
    <source>
        <dbReference type="ARBA" id="ARBA00022989"/>
    </source>
</evidence>
<dbReference type="OrthoDB" id="5393606at2759"/>
<feature type="transmembrane region" description="Helical" evidence="6">
    <location>
        <begin position="223"/>
        <end position="246"/>
    </location>
</feature>
<feature type="transmembrane region" description="Helical" evidence="6">
    <location>
        <begin position="12"/>
        <end position="32"/>
    </location>
</feature>
<dbReference type="AlphaFoldDB" id="A0A8K0RA02"/>
<feature type="transmembrane region" description="Helical" evidence="6">
    <location>
        <begin position="187"/>
        <end position="211"/>
    </location>
</feature>
<comment type="similarity">
    <text evidence="5">Belongs to the SAT4 family.</text>
</comment>
<dbReference type="PANTHER" id="PTHR33048:SF157">
    <property type="entry name" value="INTEGRAL MEMBRANE PROTEIN"/>
    <property type="match status" value="1"/>
</dbReference>
<keyword evidence="3 6" id="KW-1133">Transmembrane helix</keyword>
<evidence type="ECO:0000256" key="1">
    <source>
        <dbReference type="ARBA" id="ARBA00004141"/>
    </source>
</evidence>
<comment type="caution">
    <text evidence="8">The sequence shown here is derived from an EMBL/GenBank/DDBJ whole genome shotgun (WGS) entry which is preliminary data.</text>
</comment>
<dbReference type="EMBL" id="JAGMVJ010000006">
    <property type="protein sequence ID" value="KAH7089927.1"/>
    <property type="molecule type" value="Genomic_DNA"/>
</dbReference>
<dbReference type="InterPro" id="IPR049326">
    <property type="entry name" value="Rhodopsin_dom_fungi"/>
</dbReference>
<keyword evidence="9" id="KW-1185">Reference proteome</keyword>
<feature type="transmembrane region" description="Helical" evidence="6">
    <location>
        <begin position="44"/>
        <end position="66"/>
    </location>
</feature>
<evidence type="ECO:0000256" key="2">
    <source>
        <dbReference type="ARBA" id="ARBA00022692"/>
    </source>
</evidence>
<keyword evidence="2 6" id="KW-0812">Transmembrane</keyword>
<comment type="subcellular location">
    <subcellularLocation>
        <location evidence="1">Membrane</location>
        <topology evidence="1">Multi-pass membrane protein</topology>
    </subcellularLocation>
</comment>
<dbReference type="Proteomes" id="UP000813461">
    <property type="component" value="Unassembled WGS sequence"/>
</dbReference>
<dbReference type="Pfam" id="PF20684">
    <property type="entry name" value="Fung_rhodopsin"/>
    <property type="match status" value="1"/>
</dbReference>
<evidence type="ECO:0000256" key="5">
    <source>
        <dbReference type="ARBA" id="ARBA00038359"/>
    </source>
</evidence>
<reference evidence="8" key="1">
    <citation type="journal article" date="2021" name="Nat. Commun.">
        <title>Genetic determinants of endophytism in the Arabidopsis root mycobiome.</title>
        <authorList>
            <person name="Mesny F."/>
            <person name="Miyauchi S."/>
            <person name="Thiergart T."/>
            <person name="Pickel B."/>
            <person name="Atanasova L."/>
            <person name="Karlsson M."/>
            <person name="Huettel B."/>
            <person name="Barry K.W."/>
            <person name="Haridas S."/>
            <person name="Chen C."/>
            <person name="Bauer D."/>
            <person name="Andreopoulos W."/>
            <person name="Pangilinan J."/>
            <person name="LaButti K."/>
            <person name="Riley R."/>
            <person name="Lipzen A."/>
            <person name="Clum A."/>
            <person name="Drula E."/>
            <person name="Henrissat B."/>
            <person name="Kohler A."/>
            <person name="Grigoriev I.V."/>
            <person name="Martin F.M."/>
            <person name="Hacquard S."/>
        </authorList>
    </citation>
    <scope>NUCLEOTIDE SEQUENCE</scope>
    <source>
        <strain evidence="8">MPI-SDFR-AT-0120</strain>
    </source>
</reference>
<evidence type="ECO:0000313" key="8">
    <source>
        <dbReference type="EMBL" id="KAH7089927.1"/>
    </source>
</evidence>
<feature type="transmembrane region" description="Helical" evidence="6">
    <location>
        <begin position="99"/>
        <end position="122"/>
    </location>
</feature>
<evidence type="ECO:0000313" key="9">
    <source>
        <dbReference type="Proteomes" id="UP000813461"/>
    </source>
</evidence>
<feature type="transmembrane region" description="Helical" evidence="6">
    <location>
        <begin position="142"/>
        <end position="167"/>
    </location>
</feature>
<keyword evidence="4 6" id="KW-0472">Membrane</keyword>
<proteinExistence type="inferred from homology"/>
<evidence type="ECO:0000259" key="7">
    <source>
        <dbReference type="Pfam" id="PF20684"/>
    </source>
</evidence>
<sequence>MLMATQSPATVVAVTAIMLTCDVFVVSLRFLARRQRRQPLQADDWLCFASLILSFGLSITLFIGVAQRALAYSTPTSTALLPRTALEMSNDKIIIVSRIQYIFLVISVPTLGFIKASVLFFYRRIFVVDKTNLRNVQNLLYISMLTIVGIWAMGFMFSFMFACKGNFVAWWTSAISLIENCVNTLELFFAFAVSDFIFDCVIIITPIPMIWNLHLPTAKKLGVLLIFLLGILATVASLIRMIWVIWARAVGFDVSLDQNLLITTSLFWNMLEISISIVASCLPVLRGLVRKQTMDSWVHSIRDMLSLHGEQLSDESVDSAKLSSSKSEVPSNELHVVTVTVERVREY</sequence>
<gene>
    <name evidence="8" type="ORF">FB567DRAFT_521873</name>
</gene>
<organism evidence="8 9">
    <name type="scientific">Paraphoma chrysanthemicola</name>
    <dbReference type="NCBI Taxonomy" id="798071"/>
    <lineage>
        <taxon>Eukaryota</taxon>
        <taxon>Fungi</taxon>
        <taxon>Dikarya</taxon>
        <taxon>Ascomycota</taxon>
        <taxon>Pezizomycotina</taxon>
        <taxon>Dothideomycetes</taxon>
        <taxon>Pleosporomycetidae</taxon>
        <taxon>Pleosporales</taxon>
        <taxon>Pleosporineae</taxon>
        <taxon>Phaeosphaeriaceae</taxon>
        <taxon>Paraphoma</taxon>
    </lineage>
</organism>
<feature type="domain" description="Rhodopsin" evidence="7">
    <location>
        <begin position="28"/>
        <end position="291"/>
    </location>
</feature>
<evidence type="ECO:0000256" key="6">
    <source>
        <dbReference type="SAM" id="Phobius"/>
    </source>
</evidence>
<feature type="transmembrane region" description="Helical" evidence="6">
    <location>
        <begin position="266"/>
        <end position="285"/>
    </location>
</feature>
<dbReference type="GO" id="GO:0016020">
    <property type="term" value="C:membrane"/>
    <property type="evidence" value="ECO:0007669"/>
    <property type="project" value="UniProtKB-SubCell"/>
</dbReference>
<evidence type="ECO:0000256" key="4">
    <source>
        <dbReference type="ARBA" id="ARBA00023136"/>
    </source>
</evidence>
<name>A0A8K0RA02_9PLEO</name>
<dbReference type="PANTHER" id="PTHR33048">
    <property type="entry name" value="PTH11-LIKE INTEGRAL MEMBRANE PROTEIN (AFU_ORTHOLOGUE AFUA_5G11245)"/>
    <property type="match status" value="1"/>
</dbReference>
<dbReference type="InterPro" id="IPR052337">
    <property type="entry name" value="SAT4-like"/>
</dbReference>